<feature type="transmembrane region" description="Helical" evidence="13">
    <location>
        <begin position="320"/>
        <end position="342"/>
    </location>
</feature>
<dbReference type="GO" id="GO:0016020">
    <property type="term" value="C:membrane"/>
    <property type="evidence" value="ECO:0007669"/>
    <property type="project" value="UniProtKB-SubCell"/>
</dbReference>
<dbReference type="InterPro" id="IPR050125">
    <property type="entry name" value="GPCR_opsins"/>
</dbReference>
<sequence length="455" mass="50408">MGHVTDRRREDNLYINWSPPEKVIETTAAQQSSKQVKEEDQVALCLLTTLLPMEPFPVAVNAVSPTEDPFSTPLTSIPAWYYKILAALMFLVTALSLCENLMVMLVTFQFKQLRQPLNYIIVNLSLADFLVSLTGGTISVVTNFRGYFFLGRWACVLEGFAVTYFGIVALWSLAVLAFERFFVIAGRWGTFALVLIMPRWLCCLSGVSHSSGPFRRCWAGAATPSAGSEPPVNPTACQAKLFILISAAQLKVLNVLSLPWYSGHLEDHSFIVTLFSTCFILPLAIIIVCYCKLIRKLRKVSISQGRLVGSRRPERQVSRMVVVMILAFLLAWTPYASLSIAFTVYPTMHLDPRLAAAPAFLAKTAAVYNPIIYVFMNKQFKKCLLQLLRCSDVTVVEGNNNHSSEHLGATNESNTGEMSAIAARVSGAPKTEENHHNASGSFKQIPIPENKVCPM</sequence>
<accession>A0A553QGF2</accession>
<feature type="transmembrane region" description="Helical" evidence="13">
    <location>
        <begin position="270"/>
        <end position="291"/>
    </location>
</feature>
<evidence type="ECO:0000256" key="11">
    <source>
        <dbReference type="ARBA" id="ARBA00023224"/>
    </source>
</evidence>
<comment type="subcellular location">
    <subcellularLocation>
        <location evidence="1">Membrane</location>
        <topology evidence="1">Multi-pass membrane protein</topology>
    </subcellularLocation>
</comment>
<protein>
    <recommendedName>
        <fullName evidence="14">G-protein coupled receptors family 1 profile domain-containing protein</fullName>
    </recommendedName>
</protein>
<comment type="similarity">
    <text evidence="12">Belongs to the G-protein coupled receptor 1 family.</text>
</comment>
<feature type="transmembrane region" description="Helical" evidence="13">
    <location>
        <begin position="161"/>
        <end position="178"/>
    </location>
</feature>
<feature type="transmembrane region" description="Helical" evidence="13">
    <location>
        <begin position="120"/>
        <end position="141"/>
    </location>
</feature>
<evidence type="ECO:0000256" key="2">
    <source>
        <dbReference type="ARBA" id="ARBA00022543"/>
    </source>
</evidence>
<dbReference type="Pfam" id="PF00001">
    <property type="entry name" value="7tm_1"/>
    <property type="match status" value="2"/>
</dbReference>
<keyword evidence="4 12" id="KW-0812">Transmembrane</keyword>
<organism evidence="15 16">
    <name type="scientific">Danionella cerebrum</name>
    <dbReference type="NCBI Taxonomy" id="2873325"/>
    <lineage>
        <taxon>Eukaryota</taxon>
        <taxon>Metazoa</taxon>
        <taxon>Chordata</taxon>
        <taxon>Craniata</taxon>
        <taxon>Vertebrata</taxon>
        <taxon>Euteleostomi</taxon>
        <taxon>Actinopterygii</taxon>
        <taxon>Neopterygii</taxon>
        <taxon>Teleostei</taxon>
        <taxon>Ostariophysi</taxon>
        <taxon>Cypriniformes</taxon>
        <taxon>Danionidae</taxon>
        <taxon>Danioninae</taxon>
        <taxon>Danionella</taxon>
    </lineage>
</organism>
<keyword evidence="7" id="KW-0157">Chromophore</keyword>
<evidence type="ECO:0000256" key="9">
    <source>
        <dbReference type="ARBA" id="ARBA00023136"/>
    </source>
</evidence>
<dbReference type="GO" id="GO:0004930">
    <property type="term" value="F:G protein-coupled receptor activity"/>
    <property type="evidence" value="ECO:0007669"/>
    <property type="project" value="UniProtKB-KW"/>
</dbReference>
<dbReference type="PRINTS" id="PR00237">
    <property type="entry name" value="GPCRRHODOPSN"/>
</dbReference>
<dbReference type="Gene3D" id="1.20.1070.10">
    <property type="entry name" value="Rhodopsin 7-helix transmembrane proteins"/>
    <property type="match status" value="1"/>
</dbReference>
<keyword evidence="16" id="KW-1185">Reference proteome</keyword>
<dbReference type="PROSITE" id="PS00238">
    <property type="entry name" value="OPSIN"/>
    <property type="match status" value="1"/>
</dbReference>
<evidence type="ECO:0000256" key="6">
    <source>
        <dbReference type="ARBA" id="ARBA00022989"/>
    </source>
</evidence>
<dbReference type="STRING" id="623744.A0A553QGF2"/>
<feature type="transmembrane region" description="Helical" evidence="13">
    <location>
        <begin position="80"/>
        <end position="108"/>
    </location>
</feature>
<name>A0A553QGF2_9TELE</name>
<dbReference type="OrthoDB" id="5985475at2759"/>
<keyword evidence="10 12" id="KW-0675">Receptor</keyword>
<evidence type="ECO:0000256" key="7">
    <source>
        <dbReference type="ARBA" id="ARBA00022991"/>
    </source>
</evidence>
<dbReference type="Proteomes" id="UP000316079">
    <property type="component" value="Unassembled WGS sequence"/>
</dbReference>
<comment type="caution">
    <text evidence="15">The sequence shown here is derived from an EMBL/GenBank/DDBJ whole genome shotgun (WGS) entry which is preliminary data.</text>
</comment>
<keyword evidence="2" id="KW-0600">Photoreceptor protein</keyword>
<evidence type="ECO:0000256" key="10">
    <source>
        <dbReference type="ARBA" id="ARBA00023170"/>
    </source>
</evidence>
<dbReference type="EMBL" id="SRMA01026008">
    <property type="protein sequence ID" value="TRY89014.1"/>
    <property type="molecule type" value="Genomic_DNA"/>
</dbReference>
<keyword evidence="3" id="KW-0716">Sensory transduction</keyword>
<evidence type="ECO:0000256" key="13">
    <source>
        <dbReference type="SAM" id="Phobius"/>
    </source>
</evidence>
<dbReference type="InterPro" id="IPR000276">
    <property type="entry name" value="GPCR_Rhodpsn"/>
</dbReference>
<evidence type="ECO:0000259" key="14">
    <source>
        <dbReference type="PROSITE" id="PS50262"/>
    </source>
</evidence>
<keyword evidence="5" id="KW-0681">Retinal protein</keyword>
<dbReference type="PROSITE" id="PS00237">
    <property type="entry name" value="G_PROTEIN_RECEP_F1_1"/>
    <property type="match status" value="1"/>
</dbReference>
<keyword evidence="11 12" id="KW-0807">Transducer</keyword>
<reference evidence="15 16" key="1">
    <citation type="journal article" date="2019" name="Sci. Data">
        <title>Hybrid genome assembly and annotation of Danionella translucida.</title>
        <authorList>
            <person name="Kadobianskyi M."/>
            <person name="Schulze L."/>
            <person name="Schuelke M."/>
            <person name="Judkewitz B."/>
        </authorList>
    </citation>
    <scope>NUCLEOTIDE SEQUENCE [LARGE SCALE GENOMIC DNA]</scope>
    <source>
        <strain evidence="15 16">Bolton</strain>
    </source>
</reference>
<evidence type="ECO:0000256" key="3">
    <source>
        <dbReference type="ARBA" id="ARBA00022606"/>
    </source>
</evidence>
<evidence type="ECO:0000256" key="4">
    <source>
        <dbReference type="ARBA" id="ARBA00022692"/>
    </source>
</evidence>
<keyword evidence="6 13" id="KW-1133">Transmembrane helix</keyword>
<dbReference type="InterPro" id="IPR027430">
    <property type="entry name" value="Retinal_BS"/>
</dbReference>
<dbReference type="PROSITE" id="PS50262">
    <property type="entry name" value="G_PROTEIN_RECEP_F1_2"/>
    <property type="match status" value="1"/>
</dbReference>
<proteinExistence type="inferred from homology"/>
<evidence type="ECO:0000256" key="8">
    <source>
        <dbReference type="ARBA" id="ARBA00023040"/>
    </source>
</evidence>
<feature type="transmembrane region" description="Helical" evidence="13">
    <location>
        <begin position="354"/>
        <end position="376"/>
    </location>
</feature>
<keyword evidence="9 13" id="KW-0472">Membrane</keyword>
<dbReference type="InterPro" id="IPR017452">
    <property type="entry name" value="GPCR_Rhodpsn_7TM"/>
</dbReference>
<feature type="transmembrane region" description="Helical" evidence="13">
    <location>
        <begin position="42"/>
        <end position="60"/>
    </location>
</feature>
<dbReference type="SUPFAM" id="SSF81321">
    <property type="entry name" value="Family A G protein-coupled receptor-like"/>
    <property type="match status" value="1"/>
</dbReference>
<dbReference type="GO" id="GO:0009881">
    <property type="term" value="F:photoreceptor activity"/>
    <property type="evidence" value="ECO:0007669"/>
    <property type="project" value="UniProtKB-KW"/>
</dbReference>
<dbReference type="AlphaFoldDB" id="A0A553QGF2"/>
<gene>
    <name evidence="15" type="ORF">DNTS_029300</name>
</gene>
<evidence type="ECO:0000256" key="1">
    <source>
        <dbReference type="ARBA" id="ARBA00004141"/>
    </source>
</evidence>
<keyword evidence="8 12" id="KW-0297">G-protein coupled receptor</keyword>
<evidence type="ECO:0000256" key="5">
    <source>
        <dbReference type="ARBA" id="ARBA00022925"/>
    </source>
</evidence>
<evidence type="ECO:0000313" key="16">
    <source>
        <dbReference type="Proteomes" id="UP000316079"/>
    </source>
</evidence>
<dbReference type="GO" id="GO:0007602">
    <property type="term" value="P:phototransduction"/>
    <property type="evidence" value="ECO:0007669"/>
    <property type="project" value="UniProtKB-KW"/>
</dbReference>
<dbReference type="PANTHER" id="PTHR24240">
    <property type="entry name" value="OPSIN"/>
    <property type="match status" value="1"/>
</dbReference>
<evidence type="ECO:0000313" key="15">
    <source>
        <dbReference type="EMBL" id="TRY89014.1"/>
    </source>
</evidence>
<feature type="domain" description="G-protein coupled receptors family 1 profile" evidence="14">
    <location>
        <begin position="99"/>
        <end position="373"/>
    </location>
</feature>
<evidence type="ECO:0000256" key="12">
    <source>
        <dbReference type="RuleBase" id="RU000688"/>
    </source>
</evidence>